<dbReference type="Proteomes" id="UP000093336">
    <property type="component" value="Unassembled WGS sequence"/>
</dbReference>
<comment type="caution">
    <text evidence="10">The sequence shown here is derived from an EMBL/GenBank/DDBJ whole genome shotgun (WGS) entry which is preliminary data.</text>
</comment>
<comment type="function">
    <text evidence="9">Component of the transport system for branched-chain amino acids.</text>
</comment>
<gene>
    <name evidence="10" type="ORF">A8135_02330</name>
</gene>
<evidence type="ECO:0000256" key="6">
    <source>
        <dbReference type="ARBA" id="ARBA00022970"/>
    </source>
</evidence>
<evidence type="ECO:0000256" key="7">
    <source>
        <dbReference type="ARBA" id="ARBA00022989"/>
    </source>
</evidence>
<feature type="transmembrane region" description="Helical" evidence="9">
    <location>
        <begin position="183"/>
        <end position="205"/>
    </location>
</feature>
<evidence type="ECO:0000256" key="4">
    <source>
        <dbReference type="ARBA" id="ARBA00022475"/>
    </source>
</evidence>
<sequence length="381" mass="42113">MMQRYKSIFIYGFAIFAMFFGSGNLVFPLQIGEAAGNHWVIGFVGLLLTGILLPLTGLFVIKLYQGNYHAFFGEAGKFAAFLLPLFMLSLLGSFGVVPRCITVAYGSLSYLLPQIKLSYFSFFFCLVTFFFCLNDKVMIKLLGKWMSPILLITLFILIVIAIIKAPATVGSIPGKQAFSYGFITGYQTMDLFAAFFFSALIFTQIQQSLPDASAKEVLLFAIKPSILGASLLALVYLGFVFLGSHYSPLIAGIKPELMLPSIAKQAMGDYATLFMGIAMFFSCLTTAVALNNLYARYLHSLLKLKNENFYLILLFTTGLSFIISLLDFKGIAAFLAPILELTYPGIIALTVMAIVIKGRHAYKKAVFYAMTFLMCIPMAMH</sequence>
<feature type="transmembrane region" description="Helical" evidence="9">
    <location>
        <begin position="145"/>
        <end position="163"/>
    </location>
</feature>
<dbReference type="PANTHER" id="PTHR30588:SF0">
    <property type="entry name" value="BRANCHED-CHAIN AMINO ACID PERMEASE BRNQ"/>
    <property type="match status" value="1"/>
</dbReference>
<evidence type="ECO:0000256" key="5">
    <source>
        <dbReference type="ARBA" id="ARBA00022692"/>
    </source>
</evidence>
<dbReference type="EMBL" id="LYOZ01000026">
    <property type="protein sequence ID" value="OCH97696.1"/>
    <property type="molecule type" value="Genomic_DNA"/>
</dbReference>
<feature type="transmembrane region" description="Helical" evidence="9">
    <location>
        <begin position="39"/>
        <end position="64"/>
    </location>
</feature>
<accession>A0ABX2XXN4</accession>
<dbReference type="PANTHER" id="PTHR30588">
    <property type="entry name" value="BRANCHED-CHAIN AMINO ACID TRANSPORT SYSTEM 2 CARRIER PROTEIN"/>
    <property type="match status" value="1"/>
</dbReference>
<feature type="transmembrane region" description="Helical" evidence="9">
    <location>
        <begin position="270"/>
        <end position="295"/>
    </location>
</feature>
<keyword evidence="8 9" id="KW-0472">Membrane</keyword>
<feature type="transmembrane region" description="Helical" evidence="9">
    <location>
        <begin position="332"/>
        <end position="356"/>
    </location>
</feature>
<evidence type="ECO:0000256" key="3">
    <source>
        <dbReference type="ARBA" id="ARBA00022448"/>
    </source>
</evidence>
<feature type="transmembrane region" description="Helical" evidence="9">
    <location>
        <begin position="117"/>
        <end position="133"/>
    </location>
</feature>
<feature type="transmembrane region" description="Helical" evidence="9">
    <location>
        <begin position="76"/>
        <end position="97"/>
    </location>
</feature>
<keyword evidence="4" id="KW-1003">Cell membrane</keyword>
<keyword evidence="6 9" id="KW-0029">Amino-acid transport</keyword>
<feature type="transmembrane region" description="Helical" evidence="9">
    <location>
        <begin position="7"/>
        <end position="27"/>
    </location>
</feature>
<evidence type="ECO:0000256" key="2">
    <source>
        <dbReference type="ARBA" id="ARBA00008540"/>
    </source>
</evidence>
<dbReference type="RefSeq" id="WP_058449644.1">
    <property type="nucleotide sequence ID" value="NZ_CAAAJF010000008.1"/>
</dbReference>
<evidence type="ECO:0000313" key="11">
    <source>
        <dbReference type="Proteomes" id="UP000093336"/>
    </source>
</evidence>
<reference evidence="10 11" key="1">
    <citation type="submission" date="2016-05" db="EMBL/GenBank/DDBJ databases">
        <authorList>
            <person name="Prochazka B."/>
            <person name="Indra A."/>
            <person name="Hasenberger P."/>
            <person name="Blaschitz M."/>
            <person name="Wagner L."/>
            <person name="Wewalka G."/>
            <person name="Sorschag S."/>
            <person name="Schmid D."/>
            <person name="Ruppitsch W."/>
        </authorList>
    </citation>
    <scope>NUCLEOTIDE SEQUENCE [LARGE SCALE GENOMIC DNA]</scope>
    <source>
        <strain evidence="10 11">974010_12</strain>
    </source>
</reference>
<feature type="transmembrane region" description="Helical" evidence="9">
    <location>
        <begin position="365"/>
        <end position="380"/>
    </location>
</feature>
<feature type="transmembrane region" description="Helical" evidence="9">
    <location>
        <begin position="217"/>
        <end position="239"/>
    </location>
</feature>
<keyword evidence="7 9" id="KW-1133">Transmembrane helix</keyword>
<evidence type="ECO:0000256" key="9">
    <source>
        <dbReference type="RuleBase" id="RU362122"/>
    </source>
</evidence>
<comment type="caution">
    <text evidence="9">Lacks conserved residue(s) required for the propagation of feature annotation.</text>
</comment>
<protein>
    <recommendedName>
        <fullName evidence="9">Branched-chain amino acid transport system carrier protein</fullName>
    </recommendedName>
</protein>
<dbReference type="InterPro" id="IPR004685">
    <property type="entry name" value="Brnchd-chn_aa_trnsp_Livcs"/>
</dbReference>
<evidence type="ECO:0000256" key="8">
    <source>
        <dbReference type="ARBA" id="ARBA00023136"/>
    </source>
</evidence>
<keyword evidence="3 9" id="KW-0813">Transport</keyword>
<proteinExistence type="inferred from homology"/>
<dbReference type="Pfam" id="PF05525">
    <property type="entry name" value="Branch_AA_trans"/>
    <property type="match status" value="1"/>
</dbReference>
<evidence type="ECO:0000313" key="10">
    <source>
        <dbReference type="EMBL" id="OCH97696.1"/>
    </source>
</evidence>
<organism evidence="10 11">
    <name type="scientific">Legionella jamestowniensis</name>
    <dbReference type="NCBI Taxonomy" id="455"/>
    <lineage>
        <taxon>Bacteria</taxon>
        <taxon>Pseudomonadati</taxon>
        <taxon>Pseudomonadota</taxon>
        <taxon>Gammaproteobacteria</taxon>
        <taxon>Legionellales</taxon>
        <taxon>Legionellaceae</taxon>
        <taxon>Legionella</taxon>
    </lineage>
</organism>
<keyword evidence="11" id="KW-1185">Reference proteome</keyword>
<keyword evidence="5 9" id="KW-0812">Transmembrane</keyword>
<feature type="transmembrane region" description="Helical" evidence="9">
    <location>
        <begin position="307"/>
        <end position="326"/>
    </location>
</feature>
<comment type="similarity">
    <text evidence="2 9">Belongs to the branched chain amino acid transporter family.</text>
</comment>
<name>A0ABX2XXN4_9GAMM</name>
<comment type="subcellular location">
    <subcellularLocation>
        <location evidence="9">Cell inner membrane</location>
        <topology evidence="9">Multi-pass membrane protein</topology>
    </subcellularLocation>
    <subcellularLocation>
        <location evidence="1">Cell membrane</location>
        <topology evidence="1">Multi-pass membrane protein</topology>
    </subcellularLocation>
</comment>
<evidence type="ECO:0000256" key="1">
    <source>
        <dbReference type="ARBA" id="ARBA00004651"/>
    </source>
</evidence>